<dbReference type="AlphaFoldDB" id="A0A0J8D6K9"/>
<keyword evidence="2 5" id="KW-0690">Ribosome biogenesis</keyword>
<dbReference type="EMBL" id="LFVU01000027">
    <property type="protein sequence ID" value="KMT21487.1"/>
    <property type="molecule type" value="Genomic_DNA"/>
</dbReference>
<dbReference type="GO" id="GO:0005737">
    <property type="term" value="C:cytoplasm"/>
    <property type="evidence" value="ECO:0007669"/>
    <property type="project" value="UniProtKB-SubCell"/>
</dbReference>
<dbReference type="PANTHER" id="PTHR33692:SF1">
    <property type="entry name" value="RIBOSOME MATURATION FACTOR RIMM"/>
    <property type="match status" value="1"/>
</dbReference>
<comment type="caution">
    <text evidence="8">The sequence shown here is derived from an EMBL/GenBank/DDBJ whole genome shotgun (WGS) entry which is preliminary data.</text>
</comment>
<dbReference type="STRING" id="1121307.CLCY_2c02470"/>
<dbReference type="GO" id="GO:0043022">
    <property type="term" value="F:ribosome binding"/>
    <property type="evidence" value="ECO:0007669"/>
    <property type="project" value="InterPro"/>
</dbReference>
<sequence length="170" mass="19487">MREYLKVGQILKPHGVKGEVKVYPLTDNSKRYSKLKKVYTTKDDVNYIPIEIESVKYVKEFPILKLKGIDTVNDAEKLRQIYIYVDRENAVKLPKDSYFIADLIGMKVITDEGEHLGEVVSVFPTGSNDVYEVKSPNHKKNILLPAIKDVILEIDIEAREMKVHILEGLI</sequence>
<accession>A0A0J8D6K9</accession>
<name>A0A0J8D6K9_CLOCY</name>
<evidence type="ECO:0000256" key="2">
    <source>
        <dbReference type="ARBA" id="ARBA00022517"/>
    </source>
</evidence>
<dbReference type="Pfam" id="PF24986">
    <property type="entry name" value="PRC_RimM"/>
    <property type="match status" value="1"/>
</dbReference>
<dbReference type="SUPFAM" id="SSF50447">
    <property type="entry name" value="Translation proteins"/>
    <property type="match status" value="1"/>
</dbReference>
<keyword evidence="1 5" id="KW-0963">Cytoplasm</keyword>
<protein>
    <recommendedName>
        <fullName evidence="5">Ribosome maturation factor RimM</fullName>
    </recommendedName>
</protein>
<dbReference type="NCBIfam" id="TIGR02273">
    <property type="entry name" value="16S_RimM"/>
    <property type="match status" value="1"/>
</dbReference>
<dbReference type="RefSeq" id="WP_048570920.1">
    <property type="nucleotide sequence ID" value="NZ_LFVU01000027.1"/>
</dbReference>
<evidence type="ECO:0000256" key="3">
    <source>
        <dbReference type="ARBA" id="ARBA00022552"/>
    </source>
</evidence>
<comment type="function">
    <text evidence="5">An accessory protein needed during the final step in the assembly of 30S ribosomal subunit, possibly for assembly of the head region. Essential for efficient processing of 16S rRNA. May be needed both before and after RbfA during the maturation of 16S rRNA. It has affinity for free ribosomal 30S subunits but not for 70S ribosomes.</text>
</comment>
<evidence type="ECO:0000259" key="7">
    <source>
        <dbReference type="Pfam" id="PF24986"/>
    </source>
</evidence>
<evidence type="ECO:0000256" key="1">
    <source>
        <dbReference type="ARBA" id="ARBA00022490"/>
    </source>
</evidence>
<keyword evidence="3 5" id="KW-0698">rRNA processing</keyword>
<dbReference type="PANTHER" id="PTHR33692">
    <property type="entry name" value="RIBOSOME MATURATION FACTOR RIMM"/>
    <property type="match status" value="1"/>
</dbReference>
<dbReference type="InterPro" id="IPR002676">
    <property type="entry name" value="RimM_N"/>
</dbReference>
<dbReference type="InterPro" id="IPR056792">
    <property type="entry name" value="PRC_RimM"/>
</dbReference>
<dbReference type="OrthoDB" id="9810331at2"/>
<evidence type="ECO:0000313" key="9">
    <source>
        <dbReference type="Proteomes" id="UP000036756"/>
    </source>
</evidence>
<organism evidence="8 9">
    <name type="scientific">Clostridium cylindrosporum DSM 605</name>
    <dbReference type="NCBI Taxonomy" id="1121307"/>
    <lineage>
        <taxon>Bacteria</taxon>
        <taxon>Bacillati</taxon>
        <taxon>Bacillota</taxon>
        <taxon>Clostridia</taxon>
        <taxon>Eubacteriales</taxon>
        <taxon>Clostridiaceae</taxon>
        <taxon>Clostridium</taxon>
    </lineage>
</organism>
<comment type="domain">
    <text evidence="5">The PRC barrel domain binds ribosomal protein uS19.</text>
</comment>
<dbReference type="HAMAP" id="MF_00014">
    <property type="entry name" value="Ribosome_mat_RimM"/>
    <property type="match status" value="1"/>
</dbReference>
<dbReference type="InterPro" id="IPR011033">
    <property type="entry name" value="PRC_barrel-like_sf"/>
</dbReference>
<evidence type="ECO:0000256" key="4">
    <source>
        <dbReference type="ARBA" id="ARBA00023186"/>
    </source>
</evidence>
<gene>
    <name evidence="5 8" type="primary">rimM</name>
    <name evidence="8" type="ORF">CLCY_2c02470</name>
</gene>
<keyword evidence="4 5" id="KW-0143">Chaperone</keyword>
<dbReference type="InterPro" id="IPR011961">
    <property type="entry name" value="RimM"/>
</dbReference>
<evidence type="ECO:0000259" key="6">
    <source>
        <dbReference type="Pfam" id="PF01782"/>
    </source>
</evidence>
<comment type="similarity">
    <text evidence="5">Belongs to the RimM family.</text>
</comment>
<proteinExistence type="inferred from homology"/>
<dbReference type="InterPro" id="IPR036976">
    <property type="entry name" value="RimM_N_sf"/>
</dbReference>
<feature type="domain" description="Ribosome maturation factor RimM PRC barrel" evidence="7">
    <location>
        <begin position="102"/>
        <end position="168"/>
    </location>
</feature>
<evidence type="ECO:0000313" key="8">
    <source>
        <dbReference type="EMBL" id="KMT21487.1"/>
    </source>
</evidence>
<dbReference type="Pfam" id="PF01782">
    <property type="entry name" value="RimM"/>
    <property type="match status" value="1"/>
</dbReference>
<dbReference type="Gene3D" id="2.40.30.60">
    <property type="entry name" value="RimM"/>
    <property type="match status" value="1"/>
</dbReference>
<reference evidence="8 9" key="1">
    <citation type="submission" date="2015-06" db="EMBL/GenBank/DDBJ databases">
        <title>Draft genome sequence of the purine-degrading Clostridium cylindrosporum HC-1 (DSM 605).</title>
        <authorList>
            <person name="Poehlein A."/>
            <person name="Schiel-Bengelsdorf B."/>
            <person name="Bengelsdorf F."/>
            <person name="Daniel R."/>
            <person name="Duerre P."/>
        </authorList>
    </citation>
    <scope>NUCLEOTIDE SEQUENCE [LARGE SCALE GENOMIC DNA]</scope>
    <source>
        <strain evidence="8 9">DSM 605</strain>
    </source>
</reference>
<dbReference type="Proteomes" id="UP000036756">
    <property type="component" value="Unassembled WGS sequence"/>
</dbReference>
<dbReference type="InterPro" id="IPR009000">
    <property type="entry name" value="Transl_B-barrel_sf"/>
</dbReference>
<dbReference type="PATRIC" id="fig|1121307.3.peg.1104"/>
<comment type="subcellular location">
    <subcellularLocation>
        <location evidence="5">Cytoplasm</location>
    </subcellularLocation>
</comment>
<dbReference type="SUPFAM" id="SSF50346">
    <property type="entry name" value="PRC-barrel domain"/>
    <property type="match status" value="1"/>
</dbReference>
<evidence type="ECO:0000256" key="5">
    <source>
        <dbReference type="HAMAP-Rule" id="MF_00014"/>
    </source>
</evidence>
<dbReference type="GO" id="GO:0006364">
    <property type="term" value="P:rRNA processing"/>
    <property type="evidence" value="ECO:0007669"/>
    <property type="project" value="UniProtKB-UniRule"/>
</dbReference>
<dbReference type="Gene3D" id="2.30.30.240">
    <property type="entry name" value="PRC-barrel domain"/>
    <property type="match status" value="1"/>
</dbReference>
<comment type="subunit">
    <text evidence="5">Binds ribosomal protein uS19.</text>
</comment>
<keyword evidence="9" id="KW-1185">Reference proteome</keyword>
<feature type="domain" description="RimM N-terminal" evidence="6">
    <location>
        <begin position="7"/>
        <end position="88"/>
    </location>
</feature>
<dbReference type="GO" id="GO:0005840">
    <property type="term" value="C:ribosome"/>
    <property type="evidence" value="ECO:0007669"/>
    <property type="project" value="InterPro"/>
</dbReference>
<dbReference type="GO" id="GO:0042274">
    <property type="term" value="P:ribosomal small subunit biogenesis"/>
    <property type="evidence" value="ECO:0007669"/>
    <property type="project" value="UniProtKB-UniRule"/>
</dbReference>